<dbReference type="Proteomes" id="UP000231152">
    <property type="component" value="Unassembled WGS sequence"/>
</dbReference>
<keyword evidence="1" id="KW-1133">Transmembrane helix</keyword>
<evidence type="ECO:0000256" key="1">
    <source>
        <dbReference type="SAM" id="Phobius"/>
    </source>
</evidence>
<dbReference type="AlphaFoldDB" id="A0A2M8LE31"/>
<reference evidence="2 3" key="1">
    <citation type="submission" date="2017-09" db="EMBL/GenBank/DDBJ databases">
        <title>Depth-based differentiation of microbial function through sediment-hosted aquifers and enrichment of novel symbionts in the deep terrestrial subsurface.</title>
        <authorList>
            <person name="Probst A.J."/>
            <person name="Ladd B."/>
            <person name="Jarett J.K."/>
            <person name="Geller-Mcgrath D.E."/>
            <person name="Sieber C.M."/>
            <person name="Emerson J.B."/>
            <person name="Anantharaman K."/>
            <person name="Thomas B.C."/>
            <person name="Malmstrom R."/>
            <person name="Stieglmeier M."/>
            <person name="Klingl A."/>
            <person name="Woyke T."/>
            <person name="Ryan C.M."/>
            <person name="Banfield J.F."/>
        </authorList>
    </citation>
    <scope>NUCLEOTIDE SEQUENCE [LARGE SCALE GENOMIC DNA]</scope>
    <source>
        <strain evidence="2">CG10_big_fil_rev_8_21_14_0_10_48_11</strain>
    </source>
</reference>
<feature type="transmembrane region" description="Helical" evidence="1">
    <location>
        <begin position="48"/>
        <end position="66"/>
    </location>
</feature>
<organism evidence="2 3">
    <name type="scientific">Candidatus Uhrbacteria bacterium CG10_big_fil_rev_8_21_14_0_10_48_11</name>
    <dbReference type="NCBI Taxonomy" id="1975037"/>
    <lineage>
        <taxon>Bacteria</taxon>
        <taxon>Candidatus Uhriibacteriota</taxon>
    </lineage>
</organism>
<evidence type="ECO:0000313" key="3">
    <source>
        <dbReference type="Proteomes" id="UP000231152"/>
    </source>
</evidence>
<dbReference type="Pfam" id="PF18898">
    <property type="entry name" value="DUF5654"/>
    <property type="match status" value="1"/>
</dbReference>
<accession>A0A2M8LE31</accession>
<name>A0A2M8LE31_9BACT</name>
<evidence type="ECO:0000313" key="2">
    <source>
        <dbReference type="EMBL" id="PJE75709.1"/>
    </source>
</evidence>
<protein>
    <submittedName>
        <fullName evidence="2">Uncharacterized protein</fullName>
    </submittedName>
</protein>
<sequence length="78" mass="8739">MVVEILDKMSALAVAGLGLVAALAWNDAIRLLFTVYFPKPSESISAQFLYAVIITVIVVLVTMYLARLTRRIKERLDR</sequence>
<gene>
    <name evidence="2" type="ORF">COV04_03780</name>
</gene>
<dbReference type="InterPro" id="IPR043713">
    <property type="entry name" value="DUF5654"/>
</dbReference>
<comment type="caution">
    <text evidence="2">The sequence shown here is derived from an EMBL/GenBank/DDBJ whole genome shotgun (WGS) entry which is preliminary data.</text>
</comment>
<keyword evidence="1" id="KW-0812">Transmembrane</keyword>
<proteinExistence type="predicted"/>
<keyword evidence="1" id="KW-0472">Membrane</keyword>
<dbReference type="EMBL" id="PFET01000012">
    <property type="protein sequence ID" value="PJE75709.1"/>
    <property type="molecule type" value="Genomic_DNA"/>
</dbReference>